<dbReference type="InParanoid" id="A0A6P8YBL7"/>
<evidence type="ECO:0000256" key="6">
    <source>
        <dbReference type="SAM" id="MobiDB-lite"/>
    </source>
</evidence>
<dbReference type="InterPro" id="IPR003598">
    <property type="entry name" value="Ig_sub2"/>
</dbReference>
<dbReference type="Pfam" id="PF08205">
    <property type="entry name" value="C2-set_2"/>
    <property type="match status" value="1"/>
</dbReference>
<evidence type="ECO:0000256" key="4">
    <source>
        <dbReference type="ARBA" id="ARBA00023180"/>
    </source>
</evidence>
<dbReference type="InterPro" id="IPR003599">
    <property type="entry name" value="Ig_sub"/>
</dbReference>
<feature type="chain" id="PRO_5027770345" evidence="8">
    <location>
        <begin position="31"/>
        <end position="792"/>
    </location>
</feature>
<keyword evidence="4" id="KW-0325">Glycoprotein</keyword>
<feature type="domain" description="Ig-like" evidence="9">
    <location>
        <begin position="137"/>
        <end position="240"/>
    </location>
</feature>
<dbReference type="GO" id="GO:0005886">
    <property type="term" value="C:plasma membrane"/>
    <property type="evidence" value="ECO:0007669"/>
    <property type="project" value="TreeGrafter"/>
</dbReference>
<gene>
    <name evidence="11" type="primary">LOC117639518</name>
</gene>
<dbReference type="InterPro" id="IPR051275">
    <property type="entry name" value="Cell_adhesion_signaling"/>
</dbReference>
<protein>
    <submittedName>
        <fullName evidence="11">Irregular chiasm C-roughest protein isoform X1</fullName>
    </submittedName>
</protein>
<dbReference type="Pfam" id="PF13927">
    <property type="entry name" value="Ig_3"/>
    <property type="match status" value="2"/>
</dbReference>
<dbReference type="SMART" id="SM00408">
    <property type="entry name" value="IGc2"/>
    <property type="match status" value="4"/>
</dbReference>
<dbReference type="GO" id="GO:0005911">
    <property type="term" value="C:cell-cell junction"/>
    <property type="evidence" value="ECO:0007669"/>
    <property type="project" value="TreeGrafter"/>
</dbReference>
<evidence type="ECO:0000256" key="2">
    <source>
        <dbReference type="ARBA" id="ARBA00023136"/>
    </source>
</evidence>
<dbReference type="Gene3D" id="2.60.40.10">
    <property type="entry name" value="Immunoglobulins"/>
    <property type="match status" value="5"/>
</dbReference>
<evidence type="ECO:0000256" key="5">
    <source>
        <dbReference type="ARBA" id="ARBA00023319"/>
    </source>
</evidence>
<feature type="transmembrane region" description="Helical" evidence="7">
    <location>
        <begin position="552"/>
        <end position="574"/>
    </location>
</feature>
<dbReference type="InterPro" id="IPR013783">
    <property type="entry name" value="Ig-like_fold"/>
</dbReference>
<evidence type="ECO:0000256" key="1">
    <source>
        <dbReference type="ARBA" id="ARBA00004479"/>
    </source>
</evidence>
<accession>A0A6P8YBL7</accession>
<comment type="subcellular location">
    <subcellularLocation>
        <location evidence="1">Membrane</location>
        <topology evidence="1">Single-pass type I membrane protein</topology>
    </subcellularLocation>
</comment>
<dbReference type="OrthoDB" id="10039395at2759"/>
<reference evidence="11" key="1">
    <citation type="submission" date="2025-08" db="UniProtKB">
        <authorList>
            <consortium name="RefSeq"/>
        </authorList>
    </citation>
    <scope>IDENTIFICATION</scope>
    <source>
        <tissue evidence="11">Total insect</tissue>
    </source>
</reference>
<evidence type="ECO:0000256" key="7">
    <source>
        <dbReference type="SAM" id="Phobius"/>
    </source>
</evidence>
<keyword evidence="2 7" id="KW-0472">Membrane</keyword>
<sequence length="792" mass="87876">MAALPKLSSMGYLVVSVVLLLLQDVRRAHAALQTFEQPPSYTEVNPDSDVKLVCKIYNKRGNCSWQKDNKPVGMYPKKYEWAGSQEQGDCSIWIRNATLNFDDGLWECQVTASEFTTGDALTSPPAKLVVRVAPQTPRIEFNGSHVLPGRNVSVRVGSSAVVKCISRFGNPPANIRWLLGSEDITSQANQTNATEEDNHRLYVATSYVRIASVRDLHRQPLRCVAMHESHSTKSQDAEVKLDVHYPPEVSLSGTPTSDLEENVDRVLLACKADANPPAAVFWEATDRGNELVSSQETLQFLPVTRKNAGRYTCRAKNEVGFSPPVTVYLDVKYAPRVVAIEPRVRTTTVKLGSSVSFNCTAEGNPEPSYQWLQKMPTTQDTVIIRGSQAELVMHNVTYEHQGEYVCKVTNLIGGTERSEQSESLSVQVKGAPQVLRNAVAREVSVLRGQDAHLKMVVCADPKPSKVQWHWGSLAVDSGANSGRFQAEELLQEEREDCYEARLHVRSADLVDARTYHLTVENDRGADSHMVLLAVRGEHEARASAKPVSMTTLLSVASGCLLLLLLLVLLSVYAVRREKCCFAIGRGDFRPADLERLDRAKAKRLDNLDYDISEKSDVDSTSGKKTPRIDGSLGNNAVVGIGPDHHYGHQSPIPVHHRIPQHITAGGSPEAMKHPERASTTERRRRKSSGSSHRHRDRPGHRHEPKQQQDYHEYQQQPHQQGYQQGYQRVLPSNSGAAARLSMLNSMNLQHSSASPQGSPPAQAYFLPSTHSMGFNDLAHAYFQPNSYERAEI</sequence>
<dbReference type="CDD" id="cd00096">
    <property type="entry name" value="Ig"/>
    <property type="match status" value="2"/>
</dbReference>
<dbReference type="KEGG" id="tpal:117639518"/>
<evidence type="ECO:0000313" key="11">
    <source>
        <dbReference type="RefSeq" id="XP_034231152.1"/>
    </source>
</evidence>
<feature type="compositionally biased region" description="Basic and acidic residues" evidence="6">
    <location>
        <begin position="670"/>
        <end position="681"/>
    </location>
</feature>
<dbReference type="SMART" id="SM00409">
    <property type="entry name" value="IG"/>
    <property type="match status" value="5"/>
</dbReference>
<dbReference type="GO" id="GO:0050839">
    <property type="term" value="F:cell adhesion molecule binding"/>
    <property type="evidence" value="ECO:0007669"/>
    <property type="project" value="TreeGrafter"/>
</dbReference>
<dbReference type="GO" id="GO:0098609">
    <property type="term" value="P:cell-cell adhesion"/>
    <property type="evidence" value="ECO:0007669"/>
    <property type="project" value="TreeGrafter"/>
</dbReference>
<keyword evidence="5" id="KW-0393">Immunoglobulin domain</keyword>
<feature type="domain" description="Ig-like" evidence="9">
    <location>
        <begin position="5"/>
        <end position="122"/>
    </location>
</feature>
<feature type="signal peptide" evidence="8">
    <location>
        <begin position="1"/>
        <end position="30"/>
    </location>
</feature>
<dbReference type="RefSeq" id="XP_034231152.1">
    <property type="nucleotide sequence ID" value="XM_034375261.1"/>
</dbReference>
<feature type="domain" description="Ig-like" evidence="9">
    <location>
        <begin position="247"/>
        <end position="326"/>
    </location>
</feature>
<feature type="domain" description="Ig-like" evidence="9">
    <location>
        <begin position="335"/>
        <end position="425"/>
    </location>
</feature>
<evidence type="ECO:0000259" key="9">
    <source>
        <dbReference type="PROSITE" id="PS50835"/>
    </source>
</evidence>
<keyword evidence="10" id="KW-1185">Reference proteome</keyword>
<proteinExistence type="predicted"/>
<evidence type="ECO:0000313" key="10">
    <source>
        <dbReference type="Proteomes" id="UP000515158"/>
    </source>
</evidence>
<dbReference type="InterPro" id="IPR036179">
    <property type="entry name" value="Ig-like_dom_sf"/>
</dbReference>
<dbReference type="PANTHER" id="PTHR11640:SF154">
    <property type="entry name" value="IRREGULAR CHIASM C-ROUGHEST PROTEIN-LIKE PROTEIN"/>
    <property type="match status" value="1"/>
</dbReference>
<keyword evidence="8" id="KW-0732">Signal</keyword>
<feature type="compositionally biased region" description="Basic residues" evidence="6">
    <location>
        <begin position="682"/>
        <end position="703"/>
    </location>
</feature>
<organism evidence="11">
    <name type="scientific">Thrips palmi</name>
    <name type="common">Melon thrips</name>
    <dbReference type="NCBI Taxonomy" id="161013"/>
    <lineage>
        <taxon>Eukaryota</taxon>
        <taxon>Metazoa</taxon>
        <taxon>Ecdysozoa</taxon>
        <taxon>Arthropoda</taxon>
        <taxon>Hexapoda</taxon>
        <taxon>Insecta</taxon>
        <taxon>Pterygota</taxon>
        <taxon>Neoptera</taxon>
        <taxon>Paraneoptera</taxon>
        <taxon>Thysanoptera</taxon>
        <taxon>Terebrantia</taxon>
        <taxon>Thripoidea</taxon>
        <taxon>Thripidae</taxon>
        <taxon>Thrips</taxon>
    </lineage>
</organism>
<dbReference type="PROSITE" id="PS50835">
    <property type="entry name" value="IG_LIKE"/>
    <property type="match status" value="4"/>
</dbReference>
<dbReference type="Proteomes" id="UP000515158">
    <property type="component" value="Unplaced"/>
</dbReference>
<feature type="region of interest" description="Disordered" evidence="6">
    <location>
        <begin position="613"/>
        <end position="724"/>
    </location>
</feature>
<dbReference type="InterPro" id="IPR013162">
    <property type="entry name" value="CD80_C2-set"/>
</dbReference>
<feature type="compositionally biased region" description="Low complexity" evidence="6">
    <location>
        <begin position="713"/>
        <end position="724"/>
    </location>
</feature>
<dbReference type="SUPFAM" id="SSF48726">
    <property type="entry name" value="Immunoglobulin"/>
    <property type="match status" value="4"/>
</dbReference>
<dbReference type="InterPro" id="IPR007110">
    <property type="entry name" value="Ig-like_dom"/>
</dbReference>
<keyword evidence="3" id="KW-1015">Disulfide bond</keyword>
<keyword evidence="7" id="KW-1133">Transmembrane helix</keyword>
<keyword evidence="7" id="KW-0812">Transmembrane</keyword>
<name>A0A6P8YBL7_THRPL</name>
<evidence type="ECO:0000256" key="3">
    <source>
        <dbReference type="ARBA" id="ARBA00023157"/>
    </source>
</evidence>
<dbReference type="PANTHER" id="PTHR11640">
    <property type="entry name" value="NEPHRIN"/>
    <property type="match status" value="1"/>
</dbReference>
<evidence type="ECO:0000256" key="8">
    <source>
        <dbReference type="SAM" id="SignalP"/>
    </source>
</evidence>
<dbReference type="GeneID" id="117639518"/>
<dbReference type="AlphaFoldDB" id="A0A6P8YBL7"/>